<name>A0A1B0AR34_9MUSC</name>
<dbReference type="VEuPathDB" id="VectorBase:GPPI005470"/>
<sequence>MQKRKSSRHTKRSNICRDTILEYPPIQFSVQDSLAESSVKKSKAYLPEYEPLWVKVTQQHLPRSNDDASYKSKTTNVSELPILTSSAAEGAAAAAAAAATAYAGNFLKKPIDESTYCKGAMPQKFNKRSDKTLLKPAKS</sequence>
<reference evidence="1" key="2">
    <citation type="submission" date="2020-05" db="UniProtKB">
        <authorList>
            <consortium name="EnsemblMetazoa"/>
        </authorList>
    </citation>
    <scope>IDENTIFICATION</scope>
    <source>
        <strain evidence="1">IAEA</strain>
    </source>
</reference>
<proteinExistence type="predicted"/>
<keyword evidence="2" id="KW-1185">Reference proteome</keyword>
<evidence type="ECO:0000313" key="1">
    <source>
        <dbReference type="EnsemblMetazoa" id="GPPI005470-PA"/>
    </source>
</evidence>
<dbReference type="EnsemblMetazoa" id="GPPI005470-RA">
    <property type="protein sequence ID" value="GPPI005470-PA"/>
    <property type="gene ID" value="GPPI005470"/>
</dbReference>
<evidence type="ECO:0000313" key="2">
    <source>
        <dbReference type="Proteomes" id="UP000092460"/>
    </source>
</evidence>
<dbReference type="AlphaFoldDB" id="A0A1B0AR34"/>
<dbReference type="EMBL" id="JXJN01002226">
    <property type="status" value="NOT_ANNOTATED_CDS"/>
    <property type="molecule type" value="Genomic_DNA"/>
</dbReference>
<organism evidence="1 2">
    <name type="scientific">Glossina palpalis gambiensis</name>
    <dbReference type="NCBI Taxonomy" id="67801"/>
    <lineage>
        <taxon>Eukaryota</taxon>
        <taxon>Metazoa</taxon>
        <taxon>Ecdysozoa</taxon>
        <taxon>Arthropoda</taxon>
        <taxon>Hexapoda</taxon>
        <taxon>Insecta</taxon>
        <taxon>Pterygota</taxon>
        <taxon>Neoptera</taxon>
        <taxon>Endopterygota</taxon>
        <taxon>Diptera</taxon>
        <taxon>Brachycera</taxon>
        <taxon>Muscomorpha</taxon>
        <taxon>Hippoboscoidea</taxon>
        <taxon>Glossinidae</taxon>
        <taxon>Glossina</taxon>
    </lineage>
</organism>
<accession>A0A1B0AR34</accession>
<dbReference type="Proteomes" id="UP000092460">
    <property type="component" value="Unassembled WGS sequence"/>
</dbReference>
<protein>
    <submittedName>
        <fullName evidence="1">Uncharacterized protein</fullName>
    </submittedName>
</protein>
<reference evidence="2" key="1">
    <citation type="submission" date="2015-01" db="EMBL/GenBank/DDBJ databases">
        <authorList>
            <person name="Aksoy S."/>
            <person name="Warren W."/>
            <person name="Wilson R.K."/>
        </authorList>
    </citation>
    <scope>NUCLEOTIDE SEQUENCE [LARGE SCALE GENOMIC DNA]</scope>
    <source>
        <strain evidence="2">IAEA</strain>
    </source>
</reference>